<keyword evidence="2" id="KW-0067">ATP-binding</keyword>
<dbReference type="CDD" id="cd04488">
    <property type="entry name" value="RecG_wedge_OBF"/>
    <property type="match status" value="1"/>
</dbReference>
<keyword evidence="3" id="KW-1185">Reference proteome</keyword>
<dbReference type="PIRSF" id="PIRSF006910">
    <property type="entry name" value="NA_bind_Rv2694c_prd"/>
    <property type="match status" value="1"/>
</dbReference>
<organism evidence="2 3">
    <name type="scientific">Marihabitans asiaticum</name>
    <dbReference type="NCBI Taxonomy" id="415218"/>
    <lineage>
        <taxon>Bacteria</taxon>
        <taxon>Bacillati</taxon>
        <taxon>Actinomycetota</taxon>
        <taxon>Actinomycetes</taxon>
        <taxon>Micrococcales</taxon>
        <taxon>Intrasporangiaceae</taxon>
        <taxon>Marihabitans</taxon>
    </lineage>
</organism>
<dbReference type="InterPro" id="IPR004365">
    <property type="entry name" value="NA-bd_OB_tRNA"/>
</dbReference>
<dbReference type="Proteomes" id="UP000315628">
    <property type="component" value="Unassembled WGS sequence"/>
</dbReference>
<proteinExistence type="predicted"/>
<dbReference type="Gene3D" id="2.40.50.140">
    <property type="entry name" value="Nucleic acid-binding proteins"/>
    <property type="match status" value="1"/>
</dbReference>
<accession>A0A560W6V2</accession>
<gene>
    <name evidence="2" type="ORF">FB557_2747</name>
</gene>
<evidence type="ECO:0000259" key="1">
    <source>
        <dbReference type="Pfam" id="PF01336"/>
    </source>
</evidence>
<reference evidence="2 3" key="1">
    <citation type="submission" date="2019-06" db="EMBL/GenBank/DDBJ databases">
        <title>Sequencing the genomes of 1000 actinobacteria strains.</title>
        <authorList>
            <person name="Klenk H.-P."/>
        </authorList>
    </citation>
    <scope>NUCLEOTIDE SEQUENCE [LARGE SCALE GENOMIC DNA]</scope>
    <source>
        <strain evidence="2 3">DSM 18935</strain>
    </source>
</reference>
<dbReference type="SUPFAM" id="SSF50249">
    <property type="entry name" value="Nucleic acid-binding proteins"/>
    <property type="match status" value="1"/>
</dbReference>
<dbReference type="EMBL" id="VIUW01000005">
    <property type="protein sequence ID" value="TWD13346.1"/>
    <property type="molecule type" value="Genomic_DNA"/>
</dbReference>
<dbReference type="InterPro" id="IPR012340">
    <property type="entry name" value="NA-bd_OB-fold"/>
</dbReference>
<dbReference type="GO" id="GO:0003676">
    <property type="term" value="F:nucleic acid binding"/>
    <property type="evidence" value="ECO:0007669"/>
    <property type="project" value="InterPro"/>
</dbReference>
<dbReference type="Pfam" id="PF01336">
    <property type="entry name" value="tRNA_anti-codon"/>
    <property type="match status" value="1"/>
</dbReference>
<dbReference type="InterPro" id="IPR016499">
    <property type="entry name" value="NucleicA-bd_Rv2694c_prd"/>
</dbReference>
<keyword evidence="2" id="KW-0547">Nucleotide-binding</keyword>
<evidence type="ECO:0000313" key="2">
    <source>
        <dbReference type="EMBL" id="TWD13346.1"/>
    </source>
</evidence>
<comment type="caution">
    <text evidence="2">The sequence shown here is derived from an EMBL/GenBank/DDBJ whole genome shotgun (WGS) entry which is preliminary data.</text>
</comment>
<dbReference type="RefSeq" id="WP_211356587.1">
    <property type="nucleotide sequence ID" value="NZ_BAAAYT010000002.1"/>
</dbReference>
<sequence>MTLLQRLRDLTRSEDDLVADELRSEASRSGCEPVAEGADREVITVRGTVRSVTHRPSTKVPALVAELYDGTEAVDLVWLGRREITGVEPGRHLRATGRLCRRRGGATIYNPAYEILPTS</sequence>
<feature type="domain" description="OB" evidence="1">
    <location>
        <begin position="43"/>
        <end position="116"/>
    </location>
</feature>
<keyword evidence="2" id="KW-0378">Hydrolase</keyword>
<evidence type="ECO:0000313" key="3">
    <source>
        <dbReference type="Proteomes" id="UP000315628"/>
    </source>
</evidence>
<dbReference type="AlphaFoldDB" id="A0A560W6V2"/>
<dbReference type="GO" id="GO:0004386">
    <property type="term" value="F:helicase activity"/>
    <property type="evidence" value="ECO:0007669"/>
    <property type="project" value="UniProtKB-KW"/>
</dbReference>
<keyword evidence="2" id="KW-0347">Helicase</keyword>
<name>A0A560W6V2_9MICO</name>
<protein>
    <submittedName>
        <fullName evidence="2">ATP-dependent DNA helicase RecG</fullName>
    </submittedName>
</protein>